<evidence type="ECO:0000256" key="6">
    <source>
        <dbReference type="PIRNR" id="PIRNR002111"/>
    </source>
</evidence>
<dbReference type="SMART" id="SM00316">
    <property type="entry name" value="S1"/>
    <property type="match status" value="6"/>
</dbReference>
<evidence type="ECO:0000313" key="9">
    <source>
        <dbReference type="Proteomes" id="UP000256856"/>
    </source>
</evidence>
<feature type="domain" description="S1 motif" evidence="7">
    <location>
        <begin position="117"/>
        <end position="183"/>
    </location>
</feature>
<gene>
    <name evidence="8" type="ORF">C9I82_289</name>
</gene>
<dbReference type="InterPro" id="IPR003029">
    <property type="entry name" value="S1_domain"/>
</dbReference>
<feature type="domain" description="S1 motif" evidence="7">
    <location>
        <begin position="33"/>
        <end position="99"/>
    </location>
</feature>
<dbReference type="Pfam" id="PF00575">
    <property type="entry name" value="S1"/>
    <property type="match status" value="6"/>
</dbReference>
<evidence type="ECO:0000256" key="4">
    <source>
        <dbReference type="ARBA" id="ARBA00022980"/>
    </source>
</evidence>
<organism evidence="8 9">
    <name type="scientific">Candidatus Purcelliella pentastirinorum</name>
    <dbReference type="NCBI Taxonomy" id="472834"/>
    <lineage>
        <taxon>Bacteria</taxon>
        <taxon>Pseudomonadati</taxon>
        <taxon>Pseudomonadota</taxon>
        <taxon>Gammaproteobacteria</taxon>
        <taxon>Enterobacterales</taxon>
        <taxon>Enterobacteriaceae</taxon>
        <taxon>Candidatus Purcelliella</taxon>
    </lineage>
</organism>
<dbReference type="FunFam" id="2.40.50.140:FF:000021">
    <property type="entry name" value="30S ribosomal protein S1"/>
    <property type="match status" value="1"/>
</dbReference>
<dbReference type="PANTHER" id="PTHR10724">
    <property type="entry name" value="30S RIBOSOMAL PROTEIN S1"/>
    <property type="match status" value="1"/>
</dbReference>
<dbReference type="GO" id="GO:0003729">
    <property type="term" value="F:mRNA binding"/>
    <property type="evidence" value="ECO:0007669"/>
    <property type="project" value="TreeGrafter"/>
</dbReference>
<dbReference type="Gene3D" id="2.40.50.140">
    <property type="entry name" value="Nucleic acid-binding proteins"/>
    <property type="match status" value="6"/>
</dbReference>
<evidence type="ECO:0000256" key="3">
    <source>
        <dbReference type="ARBA" id="ARBA00022884"/>
    </source>
</evidence>
<keyword evidence="4 6" id="KW-0689">Ribosomal protein</keyword>
<keyword evidence="5 6" id="KW-0687">Ribonucleoprotein</keyword>
<dbReference type="PIRSF" id="PIRSF002111">
    <property type="entry name" value="RpsA"/>
    <property type="match status" value="1"/>
</dbReference>
<dbReference type="InterPro" id="IPR035104">
    <property type="entry name" value="Ribosomal_protein_S1-like"/>
</dbReference>
<feature type="domain" description="S1 motif" evidence="7">
    <location>
        <begin position="376"/>
        <end position="446"/>
    </location>
</feature>
<name>A0A346DZU9_9ENTR</name>
<evidence type="ECO:0000256" key="5">
    <source>
        <dbReference type="ARBA" id="ARBA00023274"/>
    </source>
</evidence>
<dbReference type="Proteomes" id="UP000256856">
    <property type="component" value="Chromosome"/>
</dbReference>
<dbReference type="PRINTS" id="PR00681">
    <property type="entry name" value="RIBOSOMALS1"/>
</dbReference>
<dbReference type="InterPro" id="IPR050437">
    <property type="entry name" value="Ribos_protein_bS1-like"/>
</dbReference>
<keyword evidence="2" id="KW-0677">Repeat</keyword>
<dbReference type="PANTHER" id="PTHR10724:SF7">
    <property type="entry name" value="SMALL RIBOSOMAL SUBUNIT PROTEIN BS1C"/>
    <property type="match status" value="1"/>
</dbReference>
<keyword evidence="9" id="KW-1185">Reference proteome</keyword>
<dbReference type="AlphaFoldDB" id="A0A346DZU9"/>
<dbReference type="FunFam" id="2.40.50.140:FF:000011">
    <property type="entry name" value="30S ribosomal protein S1"/>
    <property type="match status" value="1"/>
</dbReference>
<dbReference type="PROSITE" id="PS50126">
    <property type="entry name" value="S1"/>
    <property type="match status" value="6"/>
</dbReference>
<keyword evidence="3 6" id="KW-0694">RNA-binding</keyword>
<evidence type="ECO:0000259" key="7">
    <source>
        <dbReference type="PROSITE" id="PS50126"/>
    </source>
</evidence>
<dbReference type="KEGG" id="ppet:C9I82_289"/>
<dbReference type="CDD" id="cd05687">
    <property type="entry name" value="S1_RPS1_repeat_ec1_hs1"/>
    <property type="match status" value="1"/>
</dbReference>
<dbReference type="NCBIfam" id="NF004954">
    <property type="entry name" value="PRK06299.1-4"/>
    <property type="match status" value="1"/>
</dbReference>
<evidence type="ECO:0000256" key="2">
    <source>
        <dbReference type="ARBA" id="ARBA00022737"/>
    </source>
</evidence>
<dbReference type="InterPro" id="IPR012340">
    <property type="entry name" value="NA-bd_OB-fold"/>
</dbReference>
<dbReference type="GO" id="GO:0006412">
    <property type="term" value="P:translation"/>
    <property type="evidence" value="ECO:0007669"/>
    <property type="project" value="InterPro"/>
</dbReference>
<dbReference type="GO" id="GO:0022627">
    <property type="term" value="C:cytosolic small ribosomal subunit"/>
    <property type="evidence" value="ECO:0007669"/>
    <property type="project" value="TreeGrafter"/>
</dbReference>
<feature type="domain" description="S1 motif" evidence="7">
    <location>
        <begin position="204"/>
        <end position="272"/>
    </location>
</feature>
<proteinExistence type="inferred from homology"/>
<dbReference type="CDD" id="cd05688">
    <property type="entry name" value="S1_RPS1_repeat_ec3"/>
    <property type="match status" value="1"/>
</dbReference>
<comment type="similarity">
    <text evidence="1 6">Belongs to the bacterial ribosomal protein bS1 family.</text>
</comment>
<comment type="function">
    <text evidence="6">Binds mRNA; thus facilitating recognition of the initiation point. It is needed to translate mRNA with a short Shine-Dalgarno (SD) purine-rich sequence.</text>
</comment>
<evidence type="ECO:0000256" key="1">
    <source>
        <dbReference type="ARBA" id="ARBA00006767"/>
    </source>
</evidence>
<feature type="domain" description="S1 motif" evidence="7">
    <location>
        <begin position="463"/>
        <end position="531"/>
    </location>
</feature>
<reference evidence="8 9" key="1">
    <citation type="submission" date="2018-03" db="EMBL/GenBank/DDBJ databases">
        <title>A parallel universe: an anciently diverged bacterial symbiosis in a Hawaiian planthopper (Hemiptera: Cixiidae) reveals rearranged nutritional responsibilities.</title>
        <authorList>
            <person name="Bennett G."/>
            <person name="Mao M."/>
        </authorList>
    </citation>
    <scope>NUCLEOTIDE SEQUENCE [LARGE SCALE GENOMIC DNA]</scope>
    <source>
        <strain evidence="8 9">OLIH</strain>
    </source>
</reference>
<dbReference type="CDD" id="cd05689">
    <property type="entry name" value="S1_RPS1_repeat_ec4"/>
    <property type="match status" value="1"/>
</dbReference>
<dbReference type="GO" id="GO:0003735">
    <property type="term" value="F:structural constituent of ribosome"/>
    <property type="evidence" value="ECO:0007669"/>
    <property type="project" value="InterPro"/>
</dbReference>
<sequence>MVIIYELIRCICMIESFSELFEKSFKQINIRPGSIIQGIVISIEKDIVLVDAGLKSESAIPLEQFKNSSGDVKIEIGEKIDVVLDAIEDGFGETILSREKAKRHEIWLMLEKIYNNSEIVTGIISGRVKGGFTVELENIRAFLPGSLVDIRPIRDTTYLEGKTLEFKVIKLDKKRNNVVVSRKAVIESFNIIERNNLLESLYEGMDIKGIVKNLTDYGAFIDLGGVDGLLHITDMSWRRVKHPSEIVNIGDEFIVKILKFDRSTSRVSLGLKQLSQDPWISISELYPEKTRLYGKVTNITDYGCFVEIREGVEGLVHVSEMDWTNRNFHPSKLVNVGDVLEVMVLNIDLKKRRISLGLKQCKNNPWEAFAKKYKKGEVVKGKIKSITDFGIFIGLENNIDGLIHLSDISWDTSGKDDILKYKKGEEISSVLLQIDIERERISLGIKQFKEDPIHNYLLINKIGSVVHGIIFSKNNKNVIVNLSQGVNGLLNNIDLSNININLFDTLKINDVIKVKIISFDKKYRLINLFIFIDDKKDIDGIHNKKHAGSSNFSNVMTEAFKAAKND</sequence>
<dbReference type="InterPro" id="IPR000110">
    <property type="entry name" value="Ribosomal_bS1"/>
</dbReference>
<dbReference type="NCBIfam" id="NF004952">
    <property type="entry name" value="PRK06299.1-2"/>
    <property type="match status" value="1"/>
</dbReference>
<dbReference type="SUPFAM" id="SSF50249">
    <property type="entry name" value="Nucleic acid-binding proteins"/>
    <property type="match status" value="6"/>
</dbReference>
<dbReference type="FunFam" id="2.40.50.140:FF:000018">
    <property type="entry name" value="30S ribosomal protein S1"/>
    <property type="match status" value="1"/>
</dbReference>
<evidence type="ECO:0000313" key="8">
    <source>
        <dbReference type="EMBL" id="AXN02254.1"/>
    </source>
</evidence>
<protein>
    <recommendedName>
        <fullName evidence="6">30S ribosomal protein S1</fullName>
    </recommendedName>
</protein>
<dbReference type="NCBIfam" id="TIGR00717">
    <property type="entry name" value="rpsA"/>
    <property type="match status" value="1"/>
</dbReference>
<feature type="domain" description="S1 motif" evidence="7">
    <location>
        <begin position="289"/>
        <end position="359"/>
    </location>
</feature>
<accession>A0A346DZU9</accession>
<dbReference type="EMBL" id="CP028374">
    <property type="protein sequence ID" value="AXN02254.1"/>
    <property type="molecule type" value="Genomic_DNA"/>
</dbReference>
<dbReference type="CDD" id="cd04465">
    <property type="entry name" value="S1_RPS1_repeat_ec2_hs2"/>
    <property type="match status" value="1"/>
</dbReference>